<protein>
    <submittedName>
        <fullName evidence="2">Uncharacterized protein</fullName>
    </submittedName>
</protein>
<evidence type="ECO:0000256" key="1">
    <source>
        <dbReference type="SAM" id="Phobius"/>
    </source>
</evidence>
<proteinExistence type="predicted"/>
<gene>
    <name evidence="2" type="ORF">JOF55_000127</name>
</gene>
<comment type="caution">
    <text evidence="2">The sequence shown here is derived from an EMBL/GenBank/DDBJ whole genome shotgun (WGS) entry which is preliminary data.</text>
</comment>
<dbReference type="EMBL" id="JAVDXW010000001">
    <property type="protein sequence ID" value="MDR7299946.1"/>
    <property type="molecule type" value="Genomic_DNA"/>
</dbReference>
<evidence type="ECO:0000313" key="2">
    <source>
        <dbReference type="EMBL" id="MDR7299946.1"/>
    </source>
</evidence>
<keyword evidence="1" id="KW-1133">Transmembrane helix</keyword>
<reference evidence="2" key="1">
    <citation type="submission" date="2023-07" db="EMBL/GenBank/DDBJ databases">
        <title>Sequencing the genomes of 1000 actinobacteria strains.</title>
        <authorList>
            <person name="Klenk H.-P."/>
        </authorList>
    </citation>
    <scope>NUCLEOTIDE SEQUENCE</scope>
    <source>
        <strain evidence="2">DSM 45977</strain>
    </source>
</reference>
<accession>A0AAE3Z7V4</accession>
<sequence length="41" mass="4440">MLELFLGVGLIELGATVLLLLALLITCTALWDIHPPKGPQR</sequence>
<dbReference type="RefSeq" id="WP_310267875.1">
    <property type="nucleotide sequence ID" value="NZ_JAVDXW010000001.1"/>
</dbReference>
<keyword evidence="1" id="KW-0472">Membrane</keyword>
<keyword evidence="3" id="KW-1185">Reference proteome</keyword>
<name>A0AAE3Z7V4_9ACTN</name>
<organism evidence="2 3">
    <name type="scientific">Haloactinomyces albus</name>
    <dbReference type="NCBI Taxonomy" id="1352928"/>
    <lineage>
        <taxon>Bacteria</taxon>
        <taxon>Bacillati</taxon>
        <taxon>Actinomycetota</taxon>
        <taxon>Actinomycetes</taxon>
        <taxon>Actinopolysporales</taxon>
        <taxon>Actinopolysporaceae</taxon>
        <taxon>Haloactinomyces</taxon>
    </lineage>
</organism>
<feature type="transmembrane region" description="Helical" evidence="1">
    <location>
        <begin position="6"/>
        <end position="31"/>
    </location>
</feature>
<keyword evidence="1" id="KW-0812">Transmembrane</keyword>
<dbReference type="Proteomes" id="UP001180845">
    <property type="component" value="Unassembled WGS sequence"/>
</dbReference>
<dbReference type="AlphaFoldDB" id="A0AAE3Z7V4"/>
<evidence type="ECO:0000313" key="3">
    <source>
        <dbReference type="Proteomes" id="UP001180845"/>
    </source>
</evidence>